<evidence type="ECO:0000313" key="1">
    <source>
        <dbReference type="EMBL" id="EGG00164.1"/>
    </source>
</evidence>
<dbReference type="KEGG" id="mlr:MELLADRAFT_93844"/>
<dbReference type="VEuPathDB" id="FungiDB:MELLADRAFT_93844"/>
<dbReference type="EMBL" id="GL883150">
    <property type="protein sequence ID" value="EGG00164.1"/>
    <property type="molecule type" value="Genomic_DNA"/>
</dbReference>
<dbReference type="HOGENOM" id="CLU_097631_0_0_1"/>
<accession>F4S5G2</accession>
<dbReference type="AlphaFoldDB" id="F4S5G2"/>
<reference evidence="2" key="1">
    <citation type="journal article" date="2011" name="Proc. Natl. Acad. Sci. U.S.A.">
        <title>Obligate biotrophy features unraveled by the genomic analysis of rust fungi.</title>
        <authorList>
            <person name="Duplessis S."/>
            <person name="Cuomo C.A."/>
            <person name="Lin Y.-C."/>
            <person name="Aerts A."/>
            <person name="Tisserant E."/>
            <person name="Veneault-Fourrey C."/>
            <person name="Joly D.L."/>
            <person name="Hacquard S."/>
            <person name="Amselem J."/>
            <person name="Cantarel B.L."/>
            <person name="Chiu R."/>
            <person name="Coutinho P.M."/>
            <person name="Feau N."/>
            <person name="Field M."/>
            <person name="Frey P."/>
            <person name="Gelhaye E."/>
            <person name="Goldberg J."/>
            <person name="Grabherr M.G."/>
            <person name="Kodira C.D."/>
            <person name="Kohler A."/>
            <person name="Kuees U."/>
            <person name="Lindquist E.A."/>
            <person name="Lucas S.M."/>
            <person name="Mago R."/>
            <person name="Mauceli E."/>
            <person name="Morin E."/>
            <person name="Murat C."/>
            <person name="Pangilinan J.L."/>
            <person name="Park R."/>
            <person name="Pearson M."/>
            <person name="Quesneville H."/>
            <person name="Rouhier N."/>
            <person name="Sakthikumar S."/>
            <person name="Salamov A.A."/>
            <person name="Schmutz J."/>
            <person name="Selles B."/>
            <person name="Shapiro H."/>
            <person name="Tanguay P."/>
            <person name="Tuskan G.A."/>
            <person name="Henrissat B."/>
            <person name="Van de Peer Y."/>
            <person name="Rouze P."/>
            <person name="Ellis J.G."/>
            <person name="Dodds P.N."/>
            <person name="Schein J.E."/>
            <person name="Zhong S."/>
            <person name="Hamelin R.C."/>
            <person name="Grigoriev I.V."/>
            <person name="Szabo L.J."/>
            <person name="Martin F."/>
        </authorList>
    </citation>
    <scope>NUCLEOTIDE SEQUENCE [LARGE SCALE GENOMIC DNA]</scope>
    <source>
        <strain evidence="2">98AG31 / pathotype 3-4-7</strain>
    </source>
</reference>
<dbReference type="Proteomes" id="UP000001072">
    <property type="component" value="Unassembled WGS sequence"/>
</dbReference>
<name>F4S5G2_MELLP</name>
<proteinExistence type="predicted"/>
<sequence>MTYIAVINAIVNVTSPPVAMNSGQISFVENTASMTVVDLEGHAVPELLFTHGFGPAENTLQHHHTYSITGPFGQDSVTGRASIKHTPLNHADVTGINFPDCELAGRATITGVARVISFYLEDGPINGPDWDMVLTASHEYYDVIVQRRLTFNVLYRFGHATPLGQFWPHITAGSAIWVHGNIISKDRDTLEFAVMVSQYTLLGEIFATT</sequence>
<dbReference type="GeneID" id="18936704"/>
<organism evidence="2">
    <name type="scientific">Melampsora larici-populina (strain 98AG31 / pathotype 3-4-7)</name>
    <name type="common">Poplar leaf rust fungus</name>
    <dbReference type="NCBI Taxonomy" id="747676"/>
    <lineage>
        <taxon>Eukaryota</taxon>
        <taxon>Fungi</taxon>
        <taxon>Dikarya</taxon>
        <taxon>Basidiomycota</taxon>
        <taxon>Pucciniomycotina</taxon>
        <taxon>Pucciniomycetes</taxon>
        <taxon>Pucciniales</taxon>
        <taxon>Melampsoraceae</taxon>
        <taxon>Melampsora</taxon>
    </lineage>
</organism>
<dbReference type="InParanoid" id="F4S5G2"/>
<dbReference type="RefSeq" id="XP_007416567.1">
    <property type="nucleotide sequence ID" value="XM_007416505.1"/>
</dbReference>
<gene>
    <name evidence="1" type="ORF">MELLADRAFT_93844</name>
</gene>
<evidence type="ECO:0000313" key="2">
    <source>
        <dbReference type="Proteomes" id="UP000001072"/>
    </source>
</evidence>
<protein>
    <submittedName>
        <fullName evidence="1">Uncharacterized protein</fullName>
    </submittedName>
</protein>
<keyword evidence="2" id="KW-1185">Reference proteome</keyword>
<dbReference type="OrthoDB" id="10501359at2759"/>